<reference evidence="2 3" key="1">
    <citation type="submission" date="2018-07" db="EMBL/GenBank/DDBJ databases">
        <title>Genomic Encyclopedia of Type Strains, Phase IV (KMG-IV): sequencing the most valuable type-strain genomes for metagenomic binning, comparative biology and taxonomic classification.</title>
        <authorList>
            <person name="Goeker M."/>
        </authorList>
    </citation>
    <scope>NUCLEOTIDE SEQUENCE [LARGE SCALE GENOMIC DNA]</scope>
    <source>
        <strain evidence="2 3">DSM 44952</strain>
    </source>
</reference>
<comment type="caution">
    <text evidence="2">The sequence shown here is derived from an EMBL/GenBank/DDBJ whole genome shotgun (WGS) entry which is preliminary data.</text>
</comment>
<dbReference type="InterPro" id="IPR009725">
    <property type="entry name" value="3_dmu_93_MTrfase"/>
</dbReference>
<keyword evidence="2" id="KW-0830">Ubiquinone</keyword>
<dbReference type="STRING" id="1210089.GCA_001613165_01482"/>
<dbReference type="Proteomes" id="UP000255355">
    <property type="component" value="Unassembled WGS sequence"/>
</dbReference>
<evidence type="ECO:0000313" key="2">
    <source>
        <dbReference type="EMBL" id="RDI54191.1"/>
    </source>
</evidence>
<proteinExistence type="predicted"/>
<dbReference type="Gene3D" id="3.10.180.10">
    <property type="entry name" value="2,3-Dihydroxybiphenyl 1,2-Dioxygenase, domain 1"/>
    <property type="match status" value="1"/>
</dbReference>
<dbReference type="EMBL" id="QQAZ01000002">
    <property type="protein sequence ID" value="RDI54191.1"/>
    <property type="molecule type" value="Genomic_DNA"/>
</dbReference>
<dbReference type="AlphaFoldDB" id="A0A370HCG9"/>
<dbReference type="GO" id="GO:0032259">
    <property type="term" value="P:methylation"/>
    <property type="evidence" value="ECO:0007669"/>
    <property type="project" value="UniProtKB-KW"/>
</dbReference>
<dbReference type="Pfam" id="PF06983">
    <property type="entry name" value="3-dmu-9_3-mt"/>
    <property type="match status" value="1"/>
</dbReference>
<evidence type="ECO:0000313" key="3">
    <source>
        <dbReference type="Proteomes" id="UP000255355"/>
    </source>
</evidence>
<dbReference type="GO" id="GO:0008168">
    <property type="term" value="F:methyltransferase activity"/>
    <property type="evidence" value="ECO:0007669"/>
    <property type="project" value="UniProtKB-KW"/>
</dbReference>
<sequence>MNPGTREPDIEETTMHVSTFLWFDGRAEQAADYYTSLFADSEIVDIQHDRHGRATTVTFRLAGQRFIAFNGGPQFTFTGAVSLYVDCDTQEEVDRIWAALTDGGKPGPGGSLTDRFGVSWQVIPKALGELLSDAEPEAADRVLDAVHAMGKIDIRTLIDARE</sequence>
<keyword evidence="3" id="KW-1185">Reference proteome</keyword>
<protein>
    <submittedName>
        <fullName evidence="2">Putative 3-demethylubiquinone-9 3-methyltransferase (Glyoxalase superfamily)</fullName>
    </submittedName>
</protein>
<dbReference type="PANTHER" id="PTHR33990">
    <property type="entry name" value="PROTEIN YJDN-RELATED"/>
    <property type="match status" value="1"/>
</dbReference>
<keyword evidence="2" id="KW-0808">Transferase</keyword>
<feature type="domain" description="PhnB-like" evidence="1">
    <location>
        <begin position="17"/>
        <end position="123"/>
    </location>
</feature>
<dbReference type="CDD" id="cd06588">
    <property type="entry name" value="PhnB_like"/>
    <property type="match status" value="1"/>
</dbReference>
<organism evidence="2 3">
    <name type="scientific">Nocardia mexicana</name>
    <dbReference type="NCBI Taxonomy" id="279262"/>
    <lineage>
        <taxon>Bacteria</taxon>
        <taxon>Bacillati</taxon>
        <taxon>Actinomycetota</taxon>
        <taxon>Actinomycetes</taxon>
        <taxon>Mycobacteriales</taxon>
        <taxon>Nocardiaceae</taxon>
        <taxon>Nocardia</taxon>
    </lineage>
</organism>
<keyword evidence="2" id="KW-0489">Methyltransferase</keyword>
<name>A0A370HCG9_9NOCA</name>
<dbReference type="PIRSF" id="PIRSF021700">
    <property type="entry name" value="3_dmu_93_MTrfase"/>
    <property type="match status" value="1"/>
</dbReference>
<gene>
    <name evidence="2" type="ORF">DFR68_102315</name>
</gene>
<dbReference type="InterPro" id="IPR029068">
    <property type="entry name" value="Glyas_Bleomycin-R_OHBP_Dase"/>
</dbReference>
<accession>A0A370HCG9</accession>
<dbReference type="InterPro" id="IPR028973">
    <property type="entry name" value="PhnB-like"/>
</dbReference>
<evidence type="ECO:0000259" key="1">
    <source>
        <dbReference type="Pfam" id="PF06983"/>
    </source>
</evidence>
<dbReference type="SUPFAM" id="SSF54593">
    <property type="entry name" value="Glyoxalase/Bleomycin resistance protein/Dihydroxybiphenyl dioxygenase"/>
    <property type="match status" value="1"/>
</dbReference>